<gene>
    <name evidence="2" type="ORF">NU887_18840</name>
</gene>
<feature type="transmembrane region" description="Helical" evidence="1">
    <location>
        <begin position="87"/>
        <end position="112"/>
    </location>
</feature>
<keyword evidence="1" id="KW-1133">Transmembrane helix</keyword>
<dbReference type="RefSeq" id="WP_258424943.1">
    <property type="nucleotide sequence ID" value="NZ_JANSUY010000024.1"/>
</dbReference>
<reference evidence="2" key="1">
    <citation type="submission" date="2022-08" db="EMBL/GenBank/DDBJ databases">
        <authorList>
            <person name="Zhang D."/>
        </authorList>
    </citation>
    <scope>NUCLEOTIDE SEQUENCE</scope>
    <source>
        <strain evidence="2">XJ19-11</strain>
    </source>
</reference>
<proteinExistence type="predicted"/>
<accession>A0A9X2PCM7</accession>
<evidence type="ECO:0000313" key="2">
    <source>
        <dbReference type="EMBL" id="MCR9017099.1"/>
    </source>
</evidence>
<feature type="transmembrane region" description="Helical" evidence="1">
    <location>
        <begin position="118"/>
        <end position="142"/>
    </location>
</feature>
<feature type="transmembrane region" description="Helical" evidence="1">
    <location>
        <begin position="36"/>
        <end position="55"/>
    </location>
</feature>
<sequence length="152" mass="17049">MTNYILKFLGIYVACLFKFISGPVLGAAAGFSLVEIVLVSVGGMMTTVVSLTYVGDWFKSYWDLKISPNKKRFSPRSRKIVRVWRKFGPIGVAVFTPIFLTPIGGTIVMNAFNVDKKIIILYMSISAFFWAFVLGGSINWILSIPFFDTLLR</sequence>
<evidence type="ECO:0008006" key="4">
    <source>
        <dbReference type="Google" id="ProtNLM"/>
    </source>
</evidence>
<keyword evidence="1" id="KW-0812">Transmembrane</keyword>
<dbReference type="Proteomes" id="UP001142175">
    <property type="component" value="Unassembled WGS sequence"/>
</dbReference>
<organism evidence="2 3">
    <name type="scientific">Aquiflexum gelatinilyticum</name>
    <dbReference type="NCBI Taxonomy" id="2961943"/>
    <lineage>
        <taxon>Bacteria</taxon>
        <taxon>Pseudomonadati</taxon>
        <taxon>Bacteroidota</taxon>
        <taxon>Cytophagia</taxon>
        <taxon>Cytophagales</taxon>
        <taxon>Cyclobacteriaceae</taxon>
        <taxon>Aquiflexum</taxon>
    </lineage>
</organism>
<comment type="caution">
    <text evidence="2">The sequence shown here is derived from an EMBL/GenBank/DDBJ whole genome shotgun (WGS) entry which is preliminary data.</text>
</comment>
<evidence type="ECO:0000313" key="3">
    <source>
        <dbReference type="Proteomes" id="UP001142175"/>
    </source>
</evidence>
<dbReference type="PROSITE" id="PS00409">
    <property type="entry name" value="PROKAR_NTER_METHYL"/>
    <property type="match status" value="1"/>
</dbReference>
<dbReference type="InterPro" id="IPR012902">
    <property type="entry name" value="N_methyl_site"/>
</dbReference>
<keyword evidence="3" id="KW-1185">Reference proteome</keyword>
<dbReference type="EMBL" id="JANSUY010000024">
    <property type="protein sequence ID" value="MCR9017099.1"/>
    <property type="molecule type" value="Genomic_DNA"/>
</dbReference>
<protein>
    <recommendedName>
        <fullName evidence="4">Small multi-drug export protein</fullName>
    </recommendedName>
</protein>
<name>A0A9X2PCM7_9BACT</name>
<dbReference type="AlphaFoldDB" id="A0A9X2PCM7"/>
<keyword evidence="1" id="KW-0472">Membrane</keyword>
<evidence type="ECO:0000256" key="1">
    <source>
        <dbReference type="SAM" id="Phobius"/>
    </source>
</evidence>